<organism evidence="1 2">
    <name type="scientific">Candidatus Pullilachnospira stercoravium</name>
    <dbReference type="NCBI Taxonomy" id="2840913"/>
    <lineage>
        <taxon>Bacteria</taxon>
        <taxon>Bacillati</taxon>
        <taxon>Bacillota</taxon>
        <taxon>Clostridia</taxon>
        <taxon>Lachnospirales</taxon>
        <taxon>Lachnospiraceae</taxon>
        <taxon>Lachnospiraceae incertae sedis</taxon>
        <taxon>Candidatus Pullilachnospira</taxon>
    </lineage>
</organism>
<evidence type="ECO:0000313" key="2">
    <source>
        <dbReference type="Proteomes" id="UP000886723"/>
    </source>
</evidence>
<gene>
    <name evidence="1" type="ORF">IAA63_10565</name>
</gene>
<name>A0A9D1NWD5_9FIRM</name>
<reference evidence="1" key="2">
    <citation type="journal article" date="2021" name="PeerJ">
        <title>Extensive microbial diversity within the chicken gut microbiome revealed by metagenomics and culture.</title>
        <authorList>
            <person name="Gilroy R."/>
            <person name="Ravi A."/>
            <person name="Getino M."/>
            <person name="Pursley I."/>
            <person name="Horton D.L."/>
            <person name="Alikhan N.F."/>
            <person name="Baker D."/>
            <person name="Gharbi K."/>
            <person name="Hall N."/>
            <person name="Watson M."/>
            <person name="Adriaenssens E.M."/>
            <person name="Foster-Nyarko E."/>
            <person name="Jarju S."/>
            <person name="Secka A."/>
            <person name="Antonio M."/>
            <person name="Oren A."/>
            <person name="Chaudhuri R.R."/>
            <person name="La Ragione R."/>
            <person name="Hildebrand F."/>
            <person name="Pallen M.J."/>
        </authorList>
    </citation>
    <scope>NUCLEOTIDE SEQUENCE</scope>
    <source>
        <strain evidence="1">ChiBcec2-4451</strain>
    </source>
</reference>
<sequence length="62" mass="6883">MNRIREFFAKDWSFEEKVLLTAAALLAGLAAGLLLSPFRNISMGNNCGNTYGTKEEGEEEEK</sequence>
<dbReference type="AlphaFoldDB" id="A0A9D1NWD5"/>
<dbReference type="Proteomes" id="UP000886723">
    <property type="component" value="Unassembled WGS sequence"/>
</dbReference>
<accession>A0A9D1NWD5</accession>
<evidence type="ECO:0000313" key="1">
    <source>
        <dbReference type="EMBL" id="HIV13566.1"/>
    </source>
</evidence>
<comment type="caution">
    <text evidence="1">The sequence shown here is derived from an EMBL/GenBank/DDBJ whole genome shotgun (WGS) entry which is preliminary data.</text>
</comment>
<dbReference type="EMBL" id="DVON01000223">
    <property type="protein sequence ID" value="HIV13566.1"/>
    <property type="molecule type" value="Genomic_DNA"/>
</dbReference>
<proteinExistence type="predicted"/>
<reference evidence="1" key="1">
    <citation type="submission" date="2020-10" db="EMBL/GenBank/DDBJ databases">
        <authorList>
            <person name="Gilroy R."/>
        </authorList>
    </citation>
    <scope>NUCLEOTIDE SEQUENCE</scope>
    <source>
        <strain evidence="1">ChiBcec2-4451</strain>
    </source>
</reference>
<protein>
    <submittedName>
        <fullName evidence="1">Uncharacterized protein</fullName>
    </submittedName>
</protein>